<evidence type="ECO:0000256" key="1">
    <source>
        <dbReference type="ARBA" id="ARBA00022690"/>
    </source>
</evidence>
<dbReference type="GO" id="GO:0004869">
    <property type="term" value="F:cysteine-type endopeptidase inhibitor activity"/>
    <property type="evidence" value="ECO:0007669"/>
    <property type="project" value="UniProtKB-KW"/>
</dbReference>
<dbReference type="EMBL" id="DF973339">
    <property type="protein sequence ID" value="GAU26639.1"/>
    <property type="molecule type" value="Genomic_DNA"/>
</dbReference>
<dbReference type="PANTHER" id="PTHR47364:SF2">
    <property type="entry name" value="CYSTEINE PROTEINASE INHIBITOR 5"/>
    <property type="match status" value="1"/>
</dbReference>
<feature type="chain" id="PRO_5018721818" description="Cystatin domain-containing protein" evidence="3">
    <location>
        <begin position="23"/>
        <end position="113"/>
    </location>
</feature>
<sequence length="113" mass="12772">MRFQSLVLFLLVLSVSLAKNQAISVSYNPIKDINDPYVIEIARFAVTAYNKRAGAKLEFKTVIKGESKNVIKTYYRLNLSANNGSISNDYEAVVVDVPFNHHRHLISFKSLHS</sequence>
<dbReference type="AlphaFoldDB" id="A0A2Z6N558"/>
<keyword evidence="2" id="KW-0789">Thiol protease inhibitor</keyword>
<dbReference type="Proteomes" id="UP000242715">
    <property type="component" value="Unassembled WGS sequence"/>
</dbReference>
<proteinExistence type="predicted"/>
<dbReference type="PANTHER" id="PTHR47364">
    <property type="entry name" value="CYSTEINE PROTEINASE INHIBITOR 5"/>
    <property type="match status" value="1"/>
</dbReference>
<dbReference type="InterPro" id="IPR000010">
    <property type="entry name" value="Cystatin_dom"/>
</dbReference>
<gene>
    <name evidence="5" type="ORF">TSUD_102470</name>
</gene>
<dbReference type="OrthoDB" id="1424245at2759"/>
<name>A0A2Z6N558_TRISU</name>
<evidence type="ECO:0000259" key="4">
    <source>
        <dbReference type="SMART" id="SM00043"/>
    </source>
</evidence>
<evidence type="ECO:0000313" key="5">
    <source>
        <dbReference type="EMBL" id="GAU26639.1"/>
    </source>
</evidence>
<evidence type="ECO:0000256" key="2">
    <source>
        <dbReference type="ARBA" id="ARBA00022704"/>
    </source>
</evidence>
<dbReference type="CDD" id="cd00042">
    <property type="entry name" value="CY"/>
    <property type="match status" value="1"/>
</dbReference>
<keyword evidence="1" id="KW-0646">Protease inhibitor</keyword>
<dbReference type="InterPro" id="IPR046350">
    <property type="entry name" value="Cystatin_sf"/>
</dbReference>
<keyword evidence="6" id="KW-1185">Reference proteome</keyword>
<accession>A0A2Z6N558</accession>
<feature type="signal peptide" evidence="3">
    <location>
        <begin position="1"/>
        <end position="22"/>
    </location>
</feature>
<keyword evidence="3" id="KW-0732">Signal</keyword>
<reference evidence="6" key="1">
    <citation type="journal article" date="2017" name="Front. Plant Sci.">
        <title>Climate Clever Clovers: New Paradigm to Reduce the Environmental Footprint of Ruminants by Breeding Low Methanogenic Forages Utilizing Haplotype Variation.</title>
        <authorList>
            <person name="Kaur P."/>
            <person name="Appels R."/>
            <person name="Bayer P.E."/>
            <person name="Keeble-Gagnere G."/>
            <person name="Wang J."/>
            <person name="Hirakawa H."/>
            <person name="Shirasawa K."/>
            <person name="Vercoe P."/>
            <person name="Stefanova K."/>
            <person name="Durmic Z."/>
            <person name="Nichols P."/>
            <person name="Revell C."/>
            <person name="Isobe S.N."/>
            <person name="Edwards D."/>
            <person name="Erskine W."/>
        </authorList>
    </citation>
    <scope>NUCLEOTIDE SEQUENCE [LARGE SCALE GENOMIC DNA]</scope>
    <source>
        <strain evidence="6">cv. Daliak</strain>
    </source>
</reference>
<evidence type="ECO:0000313" key="6">
    <source>
        <dbReference type="Proteomes" id="UP000242715"/>
    </source>
</evidence>
<dbReference type="SMART" id="SM00043">
    <property type="entry name" value="CY"/>
    <property type="match status" value="1"/>
</dbReference>
<feature type="domain" description="Cystatin" evidence="4">
    <location>
        <begin position="20"/>
        <end position="111"/>
    </location>
</feature>
<organism evidence="5 6">
    <name type="scientific">Trifolium subterraneum</name>
    <name type="common">Subterranean clover</name>
    <dbReference type="NCBI Taxonomy" id="3900"/>
    <lineage>
        <taxon>Eukaryota</taxon>
        <taxon>Viridiplantae</taxon>
        <taxon>Streptophyta</taxon>
        <taxon>Embryophyta</taxon>
        <taxon>Tracheophyta</taxon>
        <taxon>Spermatophyta</taxon>
        <taxon>Magnoliopsida</taxon>
        <taxon>eudicotyledons</taxon>
        <taxon>Gunneridae</taxon>
        <taxon>Pentapetalae</taxon>
        <taxon>rosids</taxon>
        <taxon>fabids</taxon>
        <taxon>Fabales</taxon>
        <taxon>Fabaceae</taxon>
        <taxon>Papilionoideae</taxon>
        <taxon>50 kb inversion clade</taxon>
        <taxon>NPAAA clade</taxon>
        <taxon>Hologalegina</taxon>
        <taxon>IRL clade</taxon>
        <taxon>Trifolieae</taxon>
        <taxon>Trifolium</taxon>
    </lineage>
</organism>
<protein>
    <recommendedName>
        <fullName evidence="4">Cystatin domain-containing protein</fullName>
    </recommendedName>
</protein>
<dbReference type="SUPFAM" id="SSF54403">
    <property type="entry name" value="Cystatin/monellin"/>
    <property type="match status" value="1"/>
</dbReference>
<dbReference type="Pfam" id="PF16845">
    <property type="entry name" value="SQAPI"/>
    <property type="match status" value="1"/>
</dbReference>
<dbReference type="Gene3D" id="3.10.450.10">
    <property type="match status" value="1"/>
</dbReference>
<evidence type="ECO:0000256" key="3">
    <source>
        <dbReference type="SAM" id="SignalP"/>
    </source>
</evidence>